<dbReference type="SMART" id="SM00086">
    <property type="entry name" value="PAC"/>
    <property type="match status" value="3"/>
</dbReference>
<dbReference type="PANTHER" id="PTHR43214:SF38">
    <property type="entry name" value="NITRATE_NITRITE RESPONSE REGULATOR PROTEIN NARL"/>
    <property type="match status" value="1"/>
</dbReference>
<gene>
    <name evidence="6" type="ORF">KVG96_08125</name>
</gene>
<dbReference type="InterPro" id="IPR000014">
    <property type="entry name" value="PAS"/>
</dbReference>
<comment type="caution">
    <text evidence="6">The sequence shown here is derived from an EMBL/GenBank/DDBJ whole genome shotgun (WGS) entry which is preliminary data.</text>
</comment>
<keyword evidence="7" id="KW-1185">Reference proteome</keyword>
<feature type="domain" description="PAC" evidence="5">
    <location>
        <begin position="89"/>
        <end position="146"/>
    </location>
</feature>
<keyword evidence="1" id="KW-0808">Transferase</keyword>
<accession>A0ABS6PBQ6</accession>
<dbReference type="PANTHER" id="PTHR43214">
    <property type="entry name" value="TWO-COMPONENT RESPONSE REGULATOR"/>
    <property type="match status" value="1"/>
</dbReference>
<dbReference type="Pfam" id="PF13426">
    <property type="entry name" value="PAS_9"/>
    <property type="match status" value="1"/>
</dbReference>
<organism evidence="6 7">
    <name type="scientific">Pseudomonas ekonensis</name>
    <dbReference type="NCBI Taxonomy" id="2842353"/>
    <lineage>
        <taxon>Bacteria</taxon>
        <taxon>Pseudomonadati</taxon>
        <taxon>Pseudomonadota</taxon>
        <taxon>Gammaproteobacteria</taxon>
        <taxon>Pseudomonadales</taxon>
        <taxon>Pseudomonadaceae</taxon>
        <taxon>Pseudomonas</taxon>
    </lineage>
</organism>
<dbReference type="CDD" id="cd06170">
    <property type="entry name" value="LuxR_C_like"/>
    <property type="match status" value="1"/>
</dbReference>
<evidence type="ECO:0000256" key="2">
    <source>
        <dbReference type="ARBA" id="ARBA00023125"/>
    </source>
</evidence>
<dbReference type="NCBIfam" id="TIGR00229">
    <property type="entry name" value="sensory_box"/>
    <property type="match status" value="2"/>
</dbReference>
<dbReference type="Pfam" id="PF08448">
    <property type="entry name" value="PAS_4"/>
    <property type="match status" value="1"/>
</dbReference>
<evidence type="ECO:0000259" key="4">
    <source>
        <dbReference type="PROSITE" id="PS50112"/>
    </source>
</evidence>
<dbReference type="InterPro" id="IPR000792">
    <property type="entry name" value="Tscrpt_reg_LuxR_C"/>
</dbReference>
<dbReference type="InterPro" id="IPR013656">
    <property type="entry name" value="PAS_4"/>
</dbReference>
<dbReference type="EMBL" id="JAHSTS010000001">
    <property type="protein sequence ID" value="MBV4457908.1"/>
    <property type="molecule type" value="Genomic_DNA"/>
</dbReference>
<proteinExistence type="predicted"/>
<evidence type="ECO:0000256" key="1">
    <source>
        <dbReference type="ARBA" id="ARBA00022777"/>
    </source>
</evidence>
<dbReference type="InterPro" id="IPR039420">
    <property type="entry name" value="WalR-like"/>
</dbReference>
<sequence>MSRDVLISETNRRQLQQIIAGLSDGVILMEPDRRIRWANEAALAMHGVDRVEALGKDADDYAGRFSLRYRNNHPLTPEQYPLNRVAAGESFSDVLVEARAAGDDERTWVHSVRSLVLTDRDGEPESLVLIMSDITDWANAEQRFEKTFNANPAPAVICRLSDLRYIKVNPGFLEMTGYSRDQVIGASTYELDILEQAERKDLAIQRLREVATIPQMQAELRLPDGGSKQVIVAGQPLQLNDEDCMLFSFVDMELRRKAELALRESEERFAKAFRLTPVPILVCSADEQRVIDVNQAFLDALAYGDDEVIGKTVAQLDFIADPASRARLMTALEKAGRVDRVEVQVRKKDAELLECAVSADTVNIHDRPCYLLVLMDITERKRTELELVAAIEEVMKDASWFSRTLIEKLANVKKINAPQLPGVAFTDLTARERDVLGLICEGLADKEIAARLKLAPNTVRNHVATVYSKLDVHSRSEAIVWARERGLFSAGWGSRGQR</sequence>
<dbReference type="PROSITE" id="PS50043">
    <property type="entry name" value="HTH_LUXR_2"/>
    <property type="match status" value="1"/>
</dbReference>
<protein>
    <submittedName>
        <fullName evidence="6">PAS domain S-box protein</fullName>
    </submittedName>
</protein>
<reference evidence="6 7" key="1">
    <citation type="submission" date="2021-06" db="EMBL/GenBank/DDBJ databases">
        <title>Updating the genus Pseudomonas: Description of 43 new species and partition of the Pseudomonas putida group.</title>
        <authorList>
            <person name="Girard L."/>
            <person name="Lood C."/>
            <person name="Vandamme P."/>
            <person name="Rokni-Zadeh H."/>
            <person name="Van Noort V."/>
            <person name="Hofte M."/>
            <person name="Lavigne R."/>
            <person name="De Mot R."/>
        </authorList>
    </citation>
    <scope>NUCLEOTIDE SEQUENCE [LARGE SCALE GENOMIC DNA]</scope>
    <source>
        <strain evidence="6 7">COR58</strain>
    </source>
</reference>
<dbReference type="CDD" id="cd00130">
    <property type="entry name" value="PAS"/>
    <property type="match status" value="3"/>
</dbReference>
<keyword evidence="2" id="KW-0238">DNA-binding</keyword>
<dbReference type="InterPro" id="IPR001610">
    <property type="entry name" value="PAC"/>
</dbReference>
<feature type="domain" description="PAS" evidence="4">
    <location>
        <begin position="11"/>
        <end position="56"/>
    </location>
</feature>
<keyword evidence="1" id="KW-0418">Kinase</keyword>
<feature type="domain" description="HTH luxR-type" evidence="3">
    <location>
        <begin position="421"/>
        <end position="486"/>
    </location>
</feature>
<evidence type="ECO:0000259" key="3">
    <source>
        <dbReference type="PROSITE" id="PS50043"/>
    </source>
</evidence>
<dbReference type="InterPro" id="IPR000700">
    <property type="entry name" value="PAS-assoc_C"/>
</dbReference>
<dbReference type="Pfam" id="PF13188">
    <property type="entry name" value="PAS_8"/>
    <property type="match status" value="1"/>
</dbReference>
<dbReference type="Proteomes" id="UP000765224">
    <property type="component" value="Unassembled WGS sequence"/>
</dbReference>
<evidence type="ECO:0000259" key="5">
    <source>
        <dbReference type="PROSITE" id="PS50113"/>
    </source>
</evidence>
<name>A0ABS6PBQ6_9PSED</name>
<dbReference type="RefSeq" id="WP_217891539.1">
    <property type="nucleotide sequence ID" value="NZ_JAHSTS010000001.1"/>
</dbReference>
<dbReference type="SMART" id="SM00091">
    <property type="entry name" value="PAS"/>
    <property type="match status" value="3"/>
</dbReference>
<feature type="domain" description="PAS" evidence="4">
    <location>
        <begin position="265"/>
        <end position="339"/>
    </location>
</feature>
<evidence type="ECO:0000313" key="7">
    <source>
        <dbReference type="Proteomes" id="UP000765224"/>
    </source>
</evidence>
<dbReference type="Pfam" id="PF00196">
    <property type="entry name" value="GerE"/>
    <property type="match status" value="1"/>
</dbReference>
<dbReference type="PROSITE" id="PS50112">
    <property type="entry name" value="PAS"/>
    <property type="match status" value="3"/>
</dbReference>
<feature type="domain" description="PAS" evidence="4">
    <location>
        <begin position="140"/>
        <end position="191"/>
    </location>
</feature>
<dbReference type="PROSITE" id="PS50113">
    <property type="entry name" value="PAC"/>
    <property type="match status" value="1"/>
</dbReference>
<dbReference type="SMART" id="SM00421">
    <property type="entry name" value="HTH_LUXR"/>
    <property type="match status" value="1"/>
</dbReference>
<evidence type="ECO:0000313" key="6">
    <source>
        <dbReference type="EMBL" id="MBV4457908.1"/>
    </source>
</evidence>